<dbReference type="AlphaFoldDB" id="A0AAV7CXW4"/>
<keyword evidence="2" id="KW-1185">Reference proteome</keyword>
<accession>A0AAV7CXW4</accession>
<dbReference type="EMBL" id="WNYA01000002">
    <property type="protein sequence ID" value="KAG8588863.1"/>
    <property type="molecule type" value="Genomic_DNA"/>
</dbReference>
<sequence>MHGNLIQDGNSADWRMRQGLTGHMTSNDAVLHYNTSSFLFCALNLEDCQMLSIIIHCILRIRENCIYYVTVMSHIWADVKVCDLHLKTLYAYTPLLEKGSGPSK</sequence>
<comment type="caution">
    <text evidence="1">The sequence shown here is derived from an EMBL/GenBank/DDBJ whole genome shotgun (WGS) entry which is preliminary data.</text>
</comment>
<evidence type="ECO:0000313" key="1">
    <source>
        <dbReference type="EMBL" id="KAG8588863.1"/>
    </source>
</evidence>
<gene>
    <name evidence="1" type="ORF">GDO81_006127</name>
</gene>
<evidence type="ECO:0000313" key="2">
    <source>
        <dbReference type="Proteomes" id="UP000824782"/>
    </source>
</evidence>
<protein>
    <submittedName>
        <fullName evidence="1">Uncharacterized protein</fullName>
    </submittedName>
</protein>
<organism evidence="1 2">
    <name type="scientific">Engystomops pustulosus</name>
    <name type="common">Tungara frog</name>
    <name type="synonym">Physalaemus pustulosus</name>
    <dbReference type="NCBI Taxonomy" id="76066"/>
    <lineage>
        <taxon>Eukaryota</taxon>
        <taxon>Metazoa</taxon>
        <taxon>Chordata</taxon>
        <taxon>Craniata</taxon>
        <taxon>Vertebrata</taxon>
        <taxon>Euteleostomi</taxon>
        <taxon>Amphibia</taxon>
        <taxon>Batrachia</taxon>
        <taxon>Anura</taxon>
        <taxon>Neobatrachia</taxon>
        <taxon>Hyloidea</taxon>
        <taxon>Leptodactylidae</taxon>
        <taxon>Leiuperinae</taxon>
        <taxon>Engystomops</taxon>
    </lineage>
</organism>
<name>A0AAV7CXW4_ENGPU</name>
<reference evidence="1" key="1">
    <citation type="thesis" date="2020" institute="ProQuest LLC" country="789 East Eisenhower Parkway, Ann Arbor, MI, USA">
        <title>Comparative Genomics and Chromosome Evolution.</title>
        <authorList>
            <person name="Mudd A.B."/>
        </authorList>
    </citation>
    <scope>NUCLEOTIDE SEQUENCE</scope>
    <source>
        <strain evidence="1">237g6f4</strain>
        <tissue evidence="1">Blood</tissue>
    </source>
</reference>
<dbReference type="Proteomes" id="UP000824782">
    <property type="component" value="Unassembled WGS sequence"/>
</dbReference>
<proteinExistence type="predicted"/>